<dbReference type="GeneID" id="80452267"/>
<accession>A0A173LXA1</accession>
<organism evidence="1 2">
    <name type="scientific">Aurantimicrobium minutum</name>
    <dbReference type="NCBI Taxonomy" id="708131"/>
    <lineage>
        <taxon>Bacteria</taxon>
        <taxon>Bacillati</taxon>
        <taxon>Actinomycetota</taxon>
        <taxon>Actinomycetes</taxon>
        <taxon>Micrococcales</taxon>
        <taxon>Microbacteriaceae</taxon>
        <taxon>Aurantimicrobium</taxon>
    </lineage>
</organism>
<sequence>MATMFPDVEKLIVSRLKSSLSASTFPFASNVFVATKKPAPDVSPYPARIVMVRADGGGQRVRGITKTERLGVNVFAGTYADASDLARLVESLMRTYNWGDIKLVETVMSPVRVDNEATEEQRYMSFELVVKASDV</sequence>
<dbReference type="AlphaFoldDB" id="A0A173LXA1"/>
<dbReference type="Proteomes" id="UP000243847">
    <property type="component" value="Chromosome sequence1"/>
</dbReference>
<evidence type="ECO:0000313" key="2">
    <source>
        <dbReference type="Proteomes" id="UP000243847"/>
    </source>
</evidence>
<proteinExistence type="predicted"/>
<dbReference type="KEGG" id="amin:AUMI_110740"/>
<name>A0A173LXA1_9MICO</name>
<protein>
    <submittedName>
        <fullName evidence="1">Vitamin B12-binding protein</fullName>
    </submittedName>
</protein>
<reference evidence="1 2" key="1">
    <citation type="journal article" date="2016" name="Genome Announc.">
        <title>Complete Genome Sequence of Aurantimicrobium minutum Type Strain KNCT, a Planktonic Ultramicrobacterium Isolated from River Water.</title>
        <authorList>
            <person name="Nakai R."/>
            <person name="Fujisawa T."/>
            <person name="Nakamura Y."/>
            <person name="Nishide H."/>
            <person name="Uchiyama I."/>
            <person name="Baba T."/>
            <person name="Toyoda A."/>
            <person name="Fujiyama A."/>
            <person name="Naganuma T."/>
            <person name="Niki H."/>
        </authorList>
    </citation>
    <scope>NUCLEOTIDE SEQUENCE [LARGE SCALE GENOMIC DNA]</scope>
    <source>
        <strain evidence="1 2">KNC</strain>
    </source>
</reference>
<dbReference type="RefSeq" id="WP_096382239.1">
    <property type="nucleotide sequence ID" value="NZ_AP017457.1"/>
</dbReference>
<dbReference type="EMBL" id="AP017457">
    <property type="protein sequence ID" value="BAU99616.1"/>
    <property type="molecule type" value="Genomic_DNA"/>
</dbReference>
<evidence type="ECO:0000313" key="1">
    <source>
        <dbReference type="EMBL" id="BAU99616.1"/>
    </source>
</evidence>
<gene>
    <name evidence="1" type="ORF">AUMI_110740</name>
</gene>